<dbReference type="PANTHER" id="PTHR35007">
    <property type="entry name" value="INTEGRAL MEMBRANE PROTEIN-RELATED"/>
    <property type="match status" value="1"/>
</dbReference>
<name>A0A7W4YZZ3_9ACTN</name>
<evidence type="ECO:0000256" key="3">
    <source>
        <dbReference type="ARBA" id="ARBA00022692"/>
    </source>
</evidence>
<sequence>MSSFVMVGGGLLLLTGSVLAFVALGGLASDRRGVASSLAAIRVLGAAPEPVAMDPDPSFVRRVLAPYAVRFAGLARRLTRSGAEARIQRRLDIAGNPTGWDVDRMLGVKVVAMGVLGGAALLYGLAVGVAPAPALAVAVVLALTGFLVPDLLLYNAGQKREALMRRALPDALDLMTISVEAGLGFDAAVLKVARNTTGPLAQEFSRLLQEMQLGMGRMAAMRAMGDRSTIKELRSFCQAMVQADQLGVPIGRVLRIQSKEMRVRRRQTAEEKAQKVPVKIMVPLVLCILPSLFLVVLGPAALKMMEAFG</sequence>
<proteinExistence type="predicted"/>
<dbReference type="InterPro" id="IPR018076">
    <property type="entry name" value="T2SS_GspF_dom"/>
</dbReference>
<evidence type="ECO:0000313" key="9">
    <source>
        <dbReference type="Proteomes" id="UP000589626"/>
    </source>
</evidence>
<feature type="transmembrane region" description="Helical" evidence="6">
    <location>
        <begin position="135"/>
        <end position="156"/>
    </location>
</feature>
<dbReference type="RefSeq" id="WP_183590284.1">
    <property type="nucleotide sequence ID" value="NZ_JACHWR010000001.1"/>
</dbReference>
<keyword evidence="2" id="KW-1003">Cell membrane</keyword>
<dbReference type="AlphaFoldDB" id="A0A7W4YZZ3"/>
<evidence type="ECO:0000256" key="1">
    <source>
        <dbReference type="ARBA" id="ARBA00004651"/>
    </source>
</evidence>
<feature type="transmembrane region" description="Helical" evidence="6">
    <location>
        <begin position="110"/>
        <end position="129"/>
    </location>
</feature>
<evidence type="ECO:0000256" key="2">
    <source>
        <dbReference type="ARBA" id="ARBA00022475"/>
    </source>
</evidence>
<evidence type="ECO:0000313" key="8">
    <source>
        <dbReference type="EMBL" id="MBB3040231.1"/>
    </source>
</evidence>
<dbReference type="Proteomes" id="UP000589626">
    <property type="component" value="Unassembled WGS sequence"/>
</dbReference>
<organism evidence="8 9">
    <name type="scientific">Nocardioides soli</name>
    <dbReference type="NCBI Taxonomy" id="1036020"/>
    <lineage>
        <taxon>Bacteria</taxon>
        <taxon>Bacillati</taxon>
        <taxon>Actinomycetota</taxon>
        <taxon>Actinomycetes</taxon>
        <taxon>Propionibacteriales</taxon>
        <taxon>Nocardioidaceae</taxon>
        <taxon>Nocardioides</taxon>
    </lineage>
</organism>
<feature type="domain" description="Type II secretion system protein GspF" evidence="7">
    <location>
        <begin position="172"/>
        <end position="297"/>
    </location>
</feature>
<dbReference type="GO" id="GO:0005886">
    <property type="term" value="C:plasma membrane"/>
    <property type="evidence" value="ECO:0007669"/>
    <property type="project" value="UniProtKB-SubCell"/>
</dbReference>
<feature type="transmembrane region" description="Helical" evidence="6">
    <location>
        <begin position="6"/>
        <end position="28"/>
    </location>
</feature>
<dbReference type="PANTHER" id="PTHR35007:SF2">
    <property type="entry name" value="PILUS ASSEMBLE PROTEIN"/>
    <property type="match status" value="1"/>
</dbReference>
<keyword evidence="4 6" id="KW-1133">Transmembrane helix</keyword>
<evidence type="ECO:0000256" key="6">
    <source>
        <dbReference type="SAM" id="Phobius"/>
    </source>
</evidence>
<gene>
    <name evidence="8" type="ORF">FHU40_000032</name>
</gene>
<dbReference type="Pfam" id="PF00482">
    <property type="entry name" value="T2SSF"/>
    <property type="match status" value="1"/>
</dbReference>
<keyword evidence="3 6" id="KW-0812">Transmembrane</keyword>
<comment type="subcellular location">
    <subcellularLocation>
        <location evidence="1">Cell membrane</location>
        <topology evidence="1">Multi-pass membrane protein</topology>
    </subcellularLocation>
</comment>
<keyword evidence="9" id="KW-1185">Reference proteome</keyword>
<protein>
    <submittedName>
        <fullName evidence="8">Tight adherence protein C</fullName>
    </submittedName>
</protein>
<keyword evidence="5 6" id="KW-0472">Membrane</keyword>
<evidence type="ECO:0000256" key="5">
    <source>
        <dbReference type="ARBA" id="ARBA00023136"/>
    </source>
</evidence>
<accession>A0A7W4YZZ3</accession>
<feature type="transmembrane region" description="Helical" evidence="6">
    <location>
        <begin position="280"/>
        <end position="302"/>
    </location>
</feature>
<evidence type="ECO:0000256" key="4">
    <source>
        <dbReference type="ARBA" id="ARBA00022989"/>
    </source>
</evidence>
<comment type="caution">
    <text evidence="8">The sequence shown here is derived from an EMBL/GenBank/DDBJ whole genome shotgun (WGS) entry which is preliminary data.</text>
</comment>
<dbReference type="EMBL" id="JACHWR010000001">
    <property type="protein sequence ID" value="MBB3040231.1"/>
    <property type="molecule type" value="Genomic_DNA"/>
</dbReference>
<reference evidence="8 9" key="1">
    <citation type="submission" date="2020-08" db="EMBL/GenBank/DDBJ databases">
        <title>Sequencing the genomes of 1000 actinobacteria strains.</title>
        <authorList>
            <person name="Klenk H.-P."/>
        </authorList>
    </citation>
    <scope>NUCLEOTIDE SEQUENCE [LARGE SCALE GENOMIC DNA]</scope>
    <source>
        <strain evidence="8 9">DSM 105498</strain>
    </source>
</reference>
<evidence type="ECO:0000259" key="7">
    <source>
        <dbReference type="Pfam" id="PF00482"/>
    </source>
</evidence>